<dbReference type="SUPFAM" id="SSF160219">
    <property type="entry name" value="AMPKBI-like"/>
    <property type="match status" value="1"/>
</dbReference>
<dbReference type="GO" id="GO:0005737">
    <property type="term" value="C:cytoplasm"/>
    <property type="evidence" value="ECO:0007669"/>
    <property type="project" value="TreeGrafter"/>
</dbReference>
<dbReference type="AlphaFoldDB" id="A0A238BP09"/>
<dbReference type="CDD" id="cd02859">
    <property type="entry name" value="E_set_AMPKbeta_like_N"/>
    <property type="match status" value="1"/>
</dbReference>
<protein>
    <recommendedName>
        <fullName evidence="7">5'-AMP-activated protein kinase subunit beta-1</fullName>
    </recommendedName>
</protein>
<feature type="domain" description="Association with the SNF1 complex (ASC)" evidence="9">
    <location>
        <begin position="200"/>
        <end position="287"/>
    </location>
</feature>
<dbReference type="GO" id="GO:0019901">
    <property type="term" value="F:protein kinase binding"/>
    <property type="evidence" value="ECO:0007669"/>
    <property type="project" value="TreeGrafter"/>
</dbReference>
<comment type="similarity">
    <text evidence="1">Belongs to the 5'-AMP-activated protein kinase beta subunit family.</text>
</comment>
<dbReference type="PANTHER" id="PTHR10343">
    <property type="entry name" value="5'-AMP-ACTIVATED PROTEIN KINASE , BETA SUBUNIT"/>
    <property type="match status" value="1"/>
</dbReference>
<evidence type="ECO:0000256" key="3">
    <source>
        <dbReference type="ARBA" id="ARBA00022553"/>
    </source>
</evidence>
<name>A0A238BP09_9BILA</name>
<sequence length="566" mass="63667">MGNNQGGIHKRERALDGQQRGRQWATGSVAGGSGVSGSIMSGSVTTEDGCPVQVKIAKSDGSVSTPSIQFSEANEYPVVFKWQGGSQAGGVYISGSWDGWKKMTPLCKSTQDFSTIINLNPGRHEYKFFIDGKWVVDENAAKTDNKFGSQNNVIAIDEADFEVFDALDRDLASSNAGEVLRKVNMTGAPPSSHDTPNEREIEKLKNFTQEIPDRREFEKAQNPPVLPPHLLQVILNKDTPMQCDPNVLPEPNHVMLNHLYALSIKDGVMVLSATHRYRKKYVTTMDQTWTLERTWSGADLSNGWSSAVSEYGYCCTIQCTKKKSHDEWILSVNPEEHCAYSLLVDVVLSVGAFHFKVYRDLWDTSSIVLQEKTRSGSRVDVTLRLRIIETLSPQDLSGQTPYRDFEISGRSWFVDVTYLASIGGKLFTEWNEQRSKGIKKCWVDGISTYELDCLIDATAKYRQIVVTRMNYDVLVSVSFRYNIGSVLRTVESFLMDAEWIHPIRRLEYAVCYKLARLGDTISRKLVSSNTAIERLHEYLAENEETLVQMHPDVLISLNIHPDHVLS</sequence>
<proteinExistence type="inferred from homology"/>
<gene>
    <name evidence="10" type="ORF">X798_06623</name>
</gene>
<dbReference type="SMART" id="SM01010">
    <property type="entry name" value="AMPKBI"/>
    <property type="match status" value="1"/>
</dbReference>
<keyword evidence="11" id="KW-1185">Reference proteome</keyword>
<evidence type="ECO:0000259" key="9">
    <source>
        <dbReference type="SMART" id="SM01010"/>
    </source>
</evidence>
<comment type="function">
    <text evidence="6">Non-catalytic subunit of AMP-activated protein kinase (AMPK), an energy sensor protein kinase that plays a key role in regulating cellular energy metabolism. In response to reduction of intracellular ATP levels, AMPK activates energy-producing pathways and inhibits energy-consuming processes: inhibits protein, carbohydrate and lipid biosynthesis, as well as cell growth and proliferation. AMPK acts via direct phosphorylation of metabolic enzymes, and by longer-term effects via phosphorylation of transcription regulators. Also acts as a regulator of cellular polarity by remodeling the actin cytoskeleton; probably by indirectly activating myosin. Beta non-catalytic subunit acts as a scaffold on which the AMPK complex assembles, via its C-terminus that bridges alpha (PRKAA1 or PRKAA2) and gamma subunits (PRKAG1, PRKAG2 or PRKAG3).</text>
</comment>
<dbReference type="SUPFAM" id="SSF81296">
    <property type="entry name" value="E set domains"/>
    <property type="match status" value="1"/>
</dbReference>
<dbReference type="GO" id="GO:0006631">
    <property type="term" value="P:fatty acid metabolic process"/>
    <property type="evidence" value="ECO:0007669"/>
    <property type="project" value="UniProtKB-KW"/>
</dbReference>
<dbReference type="InterPro" id="IPR032640">
    <property type="entry name" value="AMPK1_CBM"/>
</dbReference>
<dbReference type="InterPro" id="IPR050827">
    <property type="entry name" value="CRP1_MDG1_kinase"/>
</dbReference>
<dbReference type="PANTHER" id="PTHR10343:SF84">
    <property type="entry name" value="5'-AMP-ACTIVATED PROTEIN KINASE SUBUNIT BETA-1"/>
    <property type="match status" value="1"/>
</dbReference>
<dbReference type="EMBL" id="KZ270123">
    <property type="protein sequence ID" value="OZC06390.1"/>
    <property type="molecule type" value="Genomic_DNA"/>
</dbReference>
<evidence type="ECO:0000313" key="10">
    <source>
        <dbReference type="EMBL" id="OZC06390.1"/>
    </source>
</evidence>
<organism evidence="10 11">
    <name type="scientific">Onchocerca flexuosa</name>
    <dbReference type="NCBI Taxonomy" id="387005"/>
    <lineage>
        <taxon>Eukaryota</taxon>
        <taxon>Metazoa</taxon>
        <taxon>Ecdysozoa</taxon>
        <taxon>Nematoda</taxon>
        <taxon>Chromadorea</taxon>
        <taxon>Rhabditida</taxon>
        <taxon>Spirurina</taxon>
        <taxon>Spiruromorpha</taxon>
        <taxon>Filarioidea</taxon>
        <taxon>Onchocercidae</taxon>
        <taxon>Onchocerca</taxon>
    </lineage>
</organism>
<dbReference type="Proteomes" id="UP000242913">
    <property type="component" value="Unassembled WGS sequence"/>
</dbReference>
<evidence type="ECO:0000256" key="5">
    <source>
        <dbReference type="ARBA" id="ARBA00023098"/>
    </source>
</evidence>
<dbReference type="FunFam" id="2.60.40.10:FF:000139">
    <property type="entry name" value="Protein kinase AMP-activated non-catalytic subunit beta 1"/>
    <property type="match status" value="1"/>
</dbReference>
<accession>A0A238BP09</accession>
<dbReference type="Gene3D" id="2.60.40.10">
    <property type="entry name" value="Immunoglobulins"/>
    <property type="match status" value="1"/>
</dbReference>
<evidence type="ECO:0000256" key="7">
    <source>
        <dbReference type="ARBA" id="ARBA00040010"/>
    </source>
</evidence>
<evidence type="ECO:0000256" key="4">
    <source>
        <dbReference type="ARBA" id="ARBA00022832"/>
    </source>
</evidence>
<keyword evidence="2" id="KW-0444">Lipid biosynthesis</keyword>
<dbReference type="InterPro" id="IPR037256">
    <property type="entry name" value="ASC_dom_sf"/>
</dbReference>
<evidence type="ECO:0000256" key="2">
    <source>
        <dbReference type="ARBA" id="ARBA00022516"/>
    </source>
</evidence>
<reference evidence="10 11" key="1">
    <citation type="submission" date="2015-12" db="EMBL/GenBank/DDBJ databases">
        <title>Draft genome of the nematode, Onchocerca flexuosa.</title>
        <authorList>
            <person name="Mitreva M."/>
        </authorList>
    </citation>
    <scope>NUCLEOTIDE SEQUENCE [LARGE SCALE GENOMIC DNA]</scope>
    <source>
        <strain evidence="10">Red Deer</strain>
    </source>
</reference>
<keyword evidence="3" id="KW-0597">Phosphoprotein</keyword>
<evidence type="ECO:0000256" key="1">
    <source>
        <dbReference type="ARBA" id="ARBA00010926"/>
    </source>
</evidence>
<evidence type="ECO:0000256" key="6">
    <source>
        <dbReference type="ARBA" id="ARBA00025180"/>
    </source>
</evidence>
<evidence type="ECO:0000256" key="8">
    <source>
        <dbReference type="SAM" id="MobiDB-lite"/>
    </source>
</evidence>
<feature type="region of interest" description="Disordered" evidence="8">
    <location>
        <begin position="1"/>
        <end position="30"/>
    </location>
</feature>
<dbReference type="Gene3D" id="6.20.250.60">
    <property type="match status" value="1"/>
</dbReference>
<dbReference type="InterPro" id="IPR013783">
    <property type="entry name" value="Ig-like_fold"/>
</dbReference>
<dbReference type="OrthoDB" id="531008at2759"/>
<evidence type="ECO:0000313" key="11">
    <source>
        <dbReference type="Proteomes" id="UP000242913"/>
    </source>
</evidence>
<dbReference type="Pfam" id="PF16561">
    <property type="entry name" value="AMPK1_CBM"/>
    <property type="match status" value="1"/>
</dbReference>
<keyword evidence="4" id="KW-0276">Fatty acid metabolism</keyword>
<dbReference type="GO" id="GO:0031588">
    <property type="term" value="C:nucleotide-activated protein kinase complex"/>
    <property type="evidence" value="ECO:0007669"/>
    <property type="project" value="TreeGrafter"/>
</dbReference>
<keyword evidence="5" id="KW-0443">Lipid metabolism</keyword>
<dbReference type="GO" id="GO:0005634">
    <property type="term" value="C:nucleus"/>
    <property type="evidence" value="ECO:0007669"/>
    <property type="project" value="TreeGrafter"/>
</dbReference>
<dbReference type="Pfam" id="PF04739">
    <property type="entry name" value="AMPKBI"/>
    <property type="match status" value="1"/>
</dbReference>
<dbReference type="InterPro" id="IPR014756">
    <property type="entry name" value="Ig_E-set"/>
</dbReference>
<dbReference type="GO" id="GO:0007165">
    <property type="term" value="P:signal transduction"/>
    <property type="evidence" value="ECO:0007669"/>
    <property type="project" value="TreeGrafter"/>
</dbReference>
<dbReference type="InterPro" id="IPR006828">
    <property type="entry name" value="ASC_dom"/>
</dbReference>